<dbReference type="Gene3D" id="3.40.50.1820">
    <property type="entry name" value="alpha/beta hydrolase"/>
    <property type="match status" value="1"/>
</dbReference>
<accession>A0A5M6IX51</accession>
<dbReference type="InterPro" id="IPR050266">
    <property type="entry name" value="AB_hydrolase_sf"/>
</dbReference>
<dbReference type="RefSeq" id="WP_150040121.1">
    <property type="nucleotide sequence ID" value="NZ_OW485601.1"/>
</dbReference>
<dbReference type="InterPro" id="IPR017497">
    <property type="entry name" value="BchO"/>
</dbReference>
<dbReference type="PANTHER" id="PTHR43798:SF33">
    <property type="entry name" value="HYDROLASE, PUTATIVE (AFU_ORTHOLOGUE AFUA_2G14860)-RELATED"/>
    <property type="match status" value="1"/>
</dbReference>
<dbReference type="EMBL" id="VWPK01000009">
    <property type="protein sequence ID" value="KAA5612893.1"/>
    <property type="molecule type" value="Genomic_DNA"/>
</dbReference>
<evidence type="ECO:0000313" key="2">
    <source>
        <dbReference type="EMBL" id="KAA5612893.1"/>
    </source>
</evidence>
<dbReference type="InterPro" id="IPR029058">
    <property type="entry name" value="AB_hydrolase_fold"/>
</dbReference>
<dbReference type="PRINTS" id="PR00111">
    <property type="entry name" value="ABHYDROLASE"/>
</dbReference>
<evidence type="ECO:0000259" key="1">
    <source>
        <dbReference type="Pfam" id="PF12697"/>
    </source>
</evidence>
<dbReference type="InterPro" id="IPR000073">
    <property type="entry name" value="AB_hydrolase_1"/>
</dbReference>
<reference evidence="2 3" key="1">
    <citation type="submission" date="2019-09" db="EMBL/GenBank/DDBJ databases">
        <title>Genome sequence of Rhodovastum atsumiense, a diverse member of the Acetobacteraceae family of non-sulfur purple photosynthetic bacteria.</title>
        <authorList>
            <person name="Meyer T."/>
            <person name="Kyndt J."/>
        </authorList>
    </citation>
    <scope>NUCLEOTIDE SEQUENCE [LARGE SCALE GENOMIC DNA]</scope>
    <source>
        <strain evidence="2 3">DSM 21279</strain>
    </source>
</reference>
<keyword evidence="2" id="KW-0378">Hydrolase</keyword>
<proteinExistence type="predicted"/>
<dbReference type="SUPFAM" id="SSF53474">
    <property type="entry name" value="alpha/beta-Hydrolases"/>
    <property type="match status" value="1"/>
</dbReference>
<organism evidence="2 3">
    <name type="scientific">Rhodovastum atsumiense</name>
    <dbReference type="NCBI Taxonomy" id="504468"/>
    <lineage>
        <taxon>Bacteria</taxon>
        <taxon>Pseudomonadati</taxon>
        <taxon>Pseudomonadota</taxon>
        <taxon>Alphaproteobacteria</taxon>
        <taxon>Acetobacterales</taxon>
        <taxon>Acetobacteraceae</taxon>
        <taxon>Rhodovastum</taxon>
    </lineage>
</organism>
<dbReference type="GO" id="GO:0016787">
    <property type="term" value="F:hydrolase activity"/>
    <property type="evidence" value="ECO:0007669"/>
    <property type="project" value="UniProtKB-KW"/>
</dbReference>
<dbReference type="AlphaFoldDB" id="A0A5M6IX51"/>
<dbReference type="Proteomes" id="UP000325255">
    <property type="component" value="Unassembled WGS sequence"/>
</dbReference>
<feature type="domain" description="AB hydrolase-1" evidence="1">
    <location>
        <begin position="41"/>
        <end position="282"/>
    </location>
</feature>
<protein>
    <submittedName>
        <fullName evidence="2">Alpha/beta fold hydrolase</fullName>
    </submittedName>
</protein>
<dbReference type="OrthoDB" id="9799612at2"/>
<sequence>MADRPVWERDGRDWPNREASRFVRAGGLRWHVQELGQGPLLLLLHGTGAATHSWRGLAPLLARQFRVIAPDLPGHGFTEAPAPQRLSLPGMAGLVTELLHTLGAGPVVAAGHSAGAAILARMALDGHLPARLLVSLNGALLPLRGIPGHVFSPIARLLTATSLAPRLFAWRAANDRKVVEQLLRATGSNLEPVQVDFYRRLIRSPGHAAAGLAMMANWDLRPLERDLPRLAVPLVLVAAHNDRTIPASDAQRVQALLSSARVVPIPRLGHLAHEEDPEQIAALILRLATESGLLPAPHTESSHA</sequence>
<evidence type="ECO:0000313" key="3">
    <source>
        <dbReference type="Proteomes" id="UP000325255"/>
    </source>
</evidence>
<gene>
    <name evidence="2" type="ORF">F1189_07595</name>
</gene>
<dbReference type="GO" id="GO:0016020">
    <property type="term" value="C:membrane"/>
    <property type="evidence" value="ECO:0007669"/>
    <property type="project" value="TreeGrafter"/>
</dbReference>
<comment type="caution">
    <text evidence="2">The sequence shown here is derived from an EMBL/GenBank/DDBJ whole genome shotgun (WGS) entry which is preliminary data.</text>
</comment>
<dbReference type="Pfam" id="PF12697">
    <property type="entry name" value="Abhydrolase_6"/>
    <property type="match status" value="1"/>
</dbReference>
<dbReference type="PANTHER" id="PTHR43798">
    <property type="entry name" value="MONOACYLGLYCEROL LIPASE"/>
    <property type="match status" value="1"/>
</dbReference>
<keyword evidence="3" id="KW-1185">Reference proteome</keyword>
<dbReference type="NCBIfam" id="TIGR03056">
    <property type="entry name" value="bchO_mg_che_rel"/>
    <property type="match status" value="1"/>
</dbReference>
<name>A0A5M6IX51_9PROT</name>